<comment type="caution">
    <text evidence="1">The sequence shown here is derived from an EMBL/GenBank/DDBJ whole genome shotgun (WGS) entry which is preliminary data.</text>
</comment>
<dbReference type="Pfam" id="PF13814">
    <property type="entry name" value="Replic_Relax"/>
    <property type="match status" value="1"/>
</dbReference>
<dbReference type="EMBL" id="PISD01000061">
    <property type="protein sequence ID" value="PKG26695.1"/>
    <property type="molecule type" value="Genomic_DNA"/>
</dbReference>
<protein>
    <recommendedName>
        <fullName evidence="3">Replication-relaxation</fullName>
    </recommendedName>
</protein>
<keyword evidence="2" id="KW-1185">Reference proteome</keyword>
<sequence>MRRHSYGGNVAEVDLMILNDLYNYRALKTDQISRKFFPHSKYYVNRVLNRLRTRKLIKSSILSGSRNHGKKGFSYHRLTETGLECLIRHGVSVEGQVQQHYVHPALLHYLLLVNDIMIDLSIGGWETWDSRKVKKEYNLDRNMLLHGLVINPNGKRFGLYIMEEGVTKNTLGKIQAEIRVHHHVLENYIVFAKGSNSYNSFIQFAINPPKKRINNQYIEQKQLYTGEALKVIPFDLGRQLYQAYPTENEWFMALAKHFNFEILNTQLDERQSFNILVKYKGEEMYFVDLTDTDLTKARAINSYSEHRFNLENRRKILVATFLKTQYDLIQSRYSYIEELLITKKDFNALLNKNQK</sequence>
<reference evidence="1 2" key="1">
    <citation type="journal article" date="2010" name="Int. J. Syst. Evol. Microbiol.">
        <title>Bacillus horneckiae sp. nov., isolated from a spacecraft-assembly clean room.</title>
        <authorList>
            <person name="Vaishampayan P."/>
            <person name="Probst A."/>
            <person name="Krishnamurthi S."/>
            <person name="Ghosh S."/>
            <person name="Osman S."/>
            <person name="McDowall A."/>
            <person name="Ruckmani A."/>
            <person name="Mayilraj S."/>
            <person name="Venkateswaran K."/>
        </authorList>
    </citation>
    <scope>NUCLEOTIDE SEQUENCE [LARGE SCALE GENOMIC DNA]</scope>
    <source>
        <strain evidence="2">1PO1SC</strain>
    </source>
</reference>
<evidence type="ECO:0008006" key="3">
    <source>
        <dbReference type="Google" id="ProtNLM"/>
    </source>
</evidence>
<evidence type="ECO:0000313" key="1">
    <source>
        <dbReference type="EMBL" id="PKG26695.1"/>
    </source>
</evidence>
<name>A0A2N0ZB36_9BACI</name>
<gene>
    <name evidence="1" type="ORF">CWS20_22880</name>
</gene>
<organism evidence="1 2">
    <name type="scientific">Cytobacillus horneckiae</name>
    <dbReference type="NCBI Taxonomy" id="549687"/>
    <lineage>
        <taxon>Bacteria</taxon>
        <taxon>Bacillati</taxon>
        <taxon>Bacillota</taxon>
        <taxon>Bacilli</taxon>
        <taxon>Bacillales</taxon>
        <taxon>Bacillaceae</taxon>
        <taxon>Cytobacillus</taxon>
    </lineage>
</organism>
<dbReference type="RefSeq" id="WP_066194573.1">
    <property type="nucleotide sequence ID" value="NZ_JARSFA010000044.1"/>
</dbReference>
<proteinExistence type="predicted"/>
<evidence type="ECO:0000313" key="2">
    <source>
        <dbReference type="Proteomes" id="UP000233343"/>
    </source>
</evidence>
<dbReference type="Proteomes" id="UP000233343">
    <property type="component" value="Unassembled WGS sequence"/>
</dbReference>
<dbReference type="InterPro" id="IPR025855">
    <property type="entry name" value="Replic_Relax"/>
</dbReference>
<dbReference type="AlphaFoldDB" id="A0A2N0ZB36"/>
<accession>A0A2N0ZB36</accession>